<dbReference type="Proteomes" id="UP001239111">
    <property type="component" value="Chromosome 2"/>
</dbReference>
<evidence type="ECO:0000313" key="2">
    <source>
        <dbReference type="Proteomes" id="UP001239111"/>
    </source>
</evidence>
<protein>
    <submittedName>
        <fullName evidence="1">Uncharacterized protein</fullName>
    </submittedName>
</protein>
<organism evidence="1 2">
    <name type="scientific">Eretmocerus hayati</name>
    <dbReference type="NCBI Taxonomy" id="131215"/>
    <lineage>
        <taxon>Eukaryota</taxon>
        <taxon>Metazoa</taxon>
        <taxon>Ecdysozoa</taxon>
        <taxon>Arthropoda</taxon>
        <taxon>Hexapoda</taxon>
        <taxon>Insecta</taxon>
        <taxon>Pterygota</taxon>
        <taxon>Neoptera</taxon>
        <taxon>Endopterygota</taxon>
        <taxon>Hymenoptera</taxon>
        <taxon>Apocrita</taxon>
        <taxon>Proctotrupomorpha</taxon>
        <taxon>Chalcidoidea</taxon>
        <taxon>Aphelinidae</taxon>
        <taxon>Aphelininae</taxon>
        <taxon>Eretmocerus</taxon>
    </lineage>
</organism>
<proteinExistence type="predicted"/>
<keyword evidence="2" id="KW-1185">Reference proteome</keyword>
<dbReference type="EMBL" id="CM056742">
    <property type="protein sequence ID" value="KAJ8680050.1"/>
    <property type="molecule type" value="Genomic_DNA"/>
</dbReference>
<sequence>MSKFLTIFLLISLATINPTSGHYGIVNNLWKTMSHIISLEFGGIKFLADFFQYKSKELKNLTPNSGDRYDFIIVGAGAAGAVMAARLSEIQQAKVLLIEAGGQENLIMDIPLIAMYLQYDKNIHWNYATEPSNSYCLGMENHQCTLNYGKVMGGSTTLNAMMATRGNMRDYNRWAESTNDESWSYEGMLKYFKKLEKYDVTKAPVDTEYHGYDGPVHITDVPYRTPYVKSWVKAGEELGLPPVDYNGQKQRGLNYLQTNQLNGERVSTNKAYLHRIKQRKNLHVSMFSHVDRILIDPERRTAFGVEFTKEEKKIQVLANKEVILCAGPINSPKLLMLSGIGLQDHLKDIGIPLLQDSPVGENLMDHLTFLGLNFLTNDTGSILAPDLVKPNNPALNDYLINRKGPLTVPTGIEGVGYINVDSPDSSEPPNLEIMFSGVNANYYQFKITGLTDAHYNRSFAEVNNKHGFQLWPVMIQPKSRGKILLRDANPKSSPKIIPNHFSDPDDIRVGIKGIKLALKISETDAFKQHGARLAHPAALGCEHLELYSDPYWECALRTLSQSLWHHSGACKMGQESDPTAVVNTKLQVMGVRKLRVVDASIMPTIPTAHLNLGTMAIAEKAADMIKCEWGFNVGSTLCLSPRQSDI</sequence>
<gene>
    <name evidence="1" type="ORF">QAD02_015837</name>
</gene>
<name>A0ACC2P8X7_9HYME</name>
<comment type="caution">
    <text evidence="1">The sequence shown here is derived from an EMBL/GenBank/DDBJ whole genome shotgun (WGS) entry which is preliminary data.</text>
</comment>
<reference evidence="1" key="1">
    <citation type="submission" date="2023-04" db="EMBL/GenBank/DDBJ databases">
        <title>A chromosome-level genome assembly of the parasitoid wasp Eretmocerus hayati.</title>
        <authorList>
            <person name="Zhong Y."/>
            <person name="Liu S."/>
            <person name="Liu Y."/>
        </authorList>
    </citation>
    <scope>NUCLEOTIDE SEQUENCE</scope>
    <source>
        <strain evidence="1">ZJU_SS_LIU_2023</strain>
    </source>
</reference>
<accession>A0ACC2P8X7</accession>
<evidence type="ECO:0000313" key="1">
    <source>
        <dbReference type="EMBL" id="KAJ8680050.1"/>
    </source>
</evidence>